<dbReference type="Pfam" id="PF02684">
    <property type="entry name" value="LpxB"/>
    <property type="match status" value="1"/>
</dbReference>
<dbReference type="EC" id="2.4.1.182" evidence="1"/>
<name>A0A3B0U861_9ZZZZ</name>
<dbReference type="AlphaFoldDB" id="A0A3B0U861"/>
<gene>
    <name evidence="8" type="ORF">MNBD_ALPHA12-1141</name>
</gene>
<accession>A0A3B0U861</accession>
<proteinExistence type="predicted"/>
<dbReference type="GO" id="GO:0005543">
    <property type="term" value="F:phospholipid binding"/>
    <property type="evidence" value="ECO:0007669"/>
    <property type="project" value="TreeGrafter"/>
</dbReference>
<evidence type="ECO:0000256" key="3">
    <source>
        <dbReference type="ARBA" id="ARBA00022556"/>
    </source>
</evidence>
<keyword evidence="5 8" id="KW-0808">Transferase</keyword>
<comment type="catalytic activity">
    <reaction evidence="7">
        <text>a lipid X + a UDP-2-N,3-O-bis[(3R)-3-hydroxyacyl]-alpha-D-glucosamine = a lipid A disaccharide + UDP + H(+)</text>
        <dbReference type="Rhea" id="RHEA:67828"/>
        <dbReference type="ChEBI" id="CHEBI:15378"/>
        <dbReference type="ChEBI" id="CHEBI:58223"/>
        <dbReference type="ChEBI" id="CHEBI:137748"/>
        <dbReference type="ChEBI" id="CHEBI:176338"/>
        <dbReference type="ChEBI" id="CHEBI:176343"/>
        <dbReference type="EC" id="2.4.1.182"/>
    </reaction>
</comment>
<evidence type="ECO:0000256" key="1">
    <source>
        <dbReference type="ARBA" id="ARBA00012687"/>
    </source>
</evidence>
<organism evidence="8">
    <name type="scientific">hydrothermal vent metagenome</name>
    <dbReference type="NCBI Taxonomy" id="652676"/>
    <lineage>
        <taxon>unclassified sequences</taxon>
        <taxon>metagenomes</taxon>
        <taxon>ecological metagenomes</taxon>
    </lineage>
</organism>
<keyword evidence="2" id="KW-0444">Lipid biosynthesis</keyword>
<dbReference type="GO" id="GO:0008915">
    <property type="term" value="F:lipid-A-disaccharide synthase activity"/>
    <property type="evidence" value="ECO:0007669"/>
    <property type="project" value="UniProtKB-EC"/>
</dbReference>
<reference evidence="8" key="1">
    <citation type="submission" date="2018-06" db="EMBL/GenBank/DDBJ databases">
        <authorList>
            <person name="Zhirakovskaya E."/>
        </authorList>
    </citation>
    <scope>NUCLEOTIDE SEQUENCE</scope>
</reference>
<evidence type="ECO:0000256" key="5">
    <source>
        <dbReference type="ARBA" id="ARBA00022679"/>
    </source>
</evidence>
<dbReference type="SUPFAM" id="SSF53756">
    <property type="entry name" value="UDP-Glycosyltransferase/glycogen phosphorylase"/>
    <property type="match status" value="1"/>
</dbReference>
<evidence type="ECO:0000256" key="4">
    <source>
        <dbReference type="ARBA" id="ARBA00022676"/>
    </source>
</evidence>
<keyword evidence="4 8" id="KW-0328">Glycosyltransferase</keyword>
<dbReference type="PANTHER" id="PTHR30372">
    <property type="entry name" value="LIPID-A-DISACCHARIDE SYNTHASE"/>
    <property type="match status" value="1"/>
</dbReference>
<sequence>MTKPKVKLFVLAGEASGDLIGADLLTRLKARVDLELTGVGGARMEEQGLKSLFDIKDLSVMGYVDVIASLGRLLWRLRQTVRAAILAKPDIVVLIDAQIFSAMLAKRLKKRGFTGPILLYVAPTVWVYKPERAKKILPLFDEVLAVLPFEVQKMMELGGPPTTYVGHPALCLVKQNRHPSPGGPVALLPGSRSGELRRHLPMFAQLVDGLHAAHPDIEFFLPTLEHLEPYLKQQTATWAAPVQIVTNQQKRHELYGKTRLAVAVAGTATLELAFAGVPHVATYVMDRGQEIISKTLQFDHISLPNIILNEPLVPELLFAKADAKPLIATVSDLIANPDCLQRQIDGFIRLTKLMDKGEAGQGEAGFARQDPAERVLAHLDI</sequence>
<evidence type="ECO:0000256" key="6">
    <source>
        <dbReference type="ARBA" id="ARBA00023098"/>
    </source>
</evidence>
<dbReference type="EMBL" id="UOEO01000061">
    <property type="protein sequence ID" value="VAW16954.1"/>
    <property type="molecule type" value="Genomic_DNA"/>
</dbReference>
<dbReference type="GO" id="GO:0009245">
    <property type="term" value="P:lipid A biosynthetic process"/>
    <property type="evidence" value="ECO:0007669"/>
    <property type="project" value="UniProtKB-KW"/>
</dbReference>
<evidence type="ECO:0000256" key="2">
    <source>
        <dbReference type="ARBA" id="ARBA00022516"/>
    </source>
</evidence>
<evidence type="ECO:0000256" key="7">
    <source>
        <dbReference type="ARBA" id="ARBA00048975"/>
    </source>
</evidence>
<dbReference type="GO" id="GO:0016020">
    <property type="term" value="C:membrane"/>
    <property type="evidence" value="ECO:0007669"/>
    <property type="project" value="GOC"/>
</dbReference>
<keyword evidence="6" id="KW-0443">Lipid metabolism</keyword>
<keyword evidence="3" id="KW-0441">Lipid A biosynthesis</keyword>
<protein>
    <recommendedName>
        <fullName evidence="1">lipid-A-disaccharide synthase</fullName>
        <ecNumber evidence="1">2.4.1.182</ecNumber>
    </recommendedName>
</protein>
<dbReference type="NCBIfam" id="TIGR00215">
    <property type="entry name" value="lpxB"/>
    <property type="match status" value="1"/>
</dbReference>
<dbReference type="PANTHER" id="PTHR30372:SF4">
    <property type="entry name" value="LIPID-A-DISACCHARIDE SYNTHASE, MITOCHONDRIAL-RELATED"/>
    <property type="match status" value="1"/>
</dbReference>
<dbReference type="InterPro" id="IPR003835">
    <property type="entry name" value="Glyco_trans_19"/>
</dbReference>
<evidence type="ECO:0000313" key="8">
    <source>
        <dbReference type="EMBL" id="VAW16954.1"/>
    </source>
</evidence>